<dbReference type="InterPro" id="IPR013783">
    <property type="entry name" value="Ig-like_fold"/>
</dbReference>
<dbReference type="Gene3D" id="2.160.20.10">
    <property type="entry name" value="Single-stranded right-handed beta-helix, Pectin lyase-like"/>
    <property type="match status" value="1"/>
</dbReference>
<dbReference type="Gene3D" id="2.60.40.10">
    <property type="entry name" value="Immunoglobulins"/>
    <property type="match status" value="1"/>
</dbReference>
<proteinExistence type="predicted"/>
<evidence type="ECO:0000313" key="2">
    <source>
        <dbReference type="Proteomes" id="UP000515369"/>
    </source>
</evidence>
<evidence type="ECO:0000313" key="1">
    <source>
        <dbReference type="EMBL" id="QMW04884.1"/>
    </source>
</evidence>
<dbReference type="Proteomes" id="UP000515369">
    <property type="component" value="Chromosome"/>
</dbReference>
<name>A0A7G5H192_9BACT</name>
<dbReference type="RefSeq" id="WP_182462236.1">
    <property type="nucleotide sequence ID" value="NZ_CP059732.1"/>
</dbReference>
<organism evidence="1 2">
    <name type="scientific">Spirosoma foliorum</name>
    <dbReference type="NCBI Taxonomy" id="2710596"/>
    <lineage>
        <taxon>Bacteria</taxon>
        <taxon>Pseudomonadati</taxon>
        <taxon>Bacteroidota</taxon>
        <taxon>Cytophagia</taxon>
        <taxon>Cytophagales</taxon>
        <taxon>Cytophagaceae</taxon>
        <taxon>Spirosoma</taxon>
    </lineage>
</organism>
<dbReference type="EMBL" id="CP059732">
    <property type="protein sequence ID" value="QMW04884.1"/>
    <property type="molecule type" value="Genomic_DNA"/>
</dbReference>
<sequence length="491" mass="52640">MYFTRITTILFILLTYGLTSCKKEADVTPAPQTLVANAGADQNVLPTDVVKLDGSASKGNGQLSYQWTVVRKPGNSTLTLGNTQTVQPTFTPDIVGYYEFELTVQEPTSTTSNAKSQDRVLIKAEYPTPITLDKDITAKTRLFDRIIDPTKPDYIVASNIRTKAELTIDRDVVIAFQRDKQLSIETDGTINAVGVSDQPIRFTGVEAQKSYWAGVVLYSSSTANTLSFVNVEYAGSRIAFTSTKAGLALYGATKAQVALSDCRFNNNDGYGLYVEDGATLRTFARNNFKNQTEAPILIDAYNATRLDAASTFTGSNGRDVIEISSSSITGAQEVKWPAFSDKTPYRLLGNLTVEAGLTLQPGVIVEAARDGMISVNKTGYLSAKGTADQKVTITGAGHTSAYWRGIIVYSISNLNVLDQVEVSGGGSAVIVSGQRSALTVYGRGATLSVKNSRISNSGGYGIMYTSDATLNADANSVNTFASNAQASLYKL</sequence>
<dbReference type="SUPFAM" id="SSF51126">
    <property type="entry name" value="Pectin lyase-like"/>
    <property type="match status" value="1"/>
</dbReference>
<accession>A0A7G5H192</accession>
<keyword evidence="2" id="KW-1185">Reference proteome</keyword>
<gene>
    <name evidence="1" type="ORF">H3H32_08235</name>
</gene>
<protein>
    <submittedName>
        <fullName evidence="1">Right-handed parallel beta-helix repeat-containing protein</fullName>
    </submittedName>
</protein>
<dbReference type="AlphaFoldDB" id="A0A7G5H192"/>
<dbReference type="SMART" id="SM00710">
    <property type="entry name" value="PbH1"/>
    <property type="match status" value="3"/>
</dbReference>
<dbReference type="KEGG" id="sfol:H3H32_08235"/>
<dbReference type="Pfam" id="PF22352">
    <property type="entry name" value="K319L-like_PKD"/>
    <property type="match status" value="1"/>
</dbReference>
<dbReference type="InterPro" id="IPR012334">
    <property type="entry name" value="Pectin_lyas_fold"/>
</dbReference>
<dbReference type="PROSITE" id="PS51257">
    <property type="entry name" value="PROKAR_LIPOPROTEIN"/>
    <property type="match status" value="1"/>
</dbReference>
<reference evidence="1 2" key="1">
    <citation type="submission" date="2020-07" db="EMBL/GenBank/DDBJ databases">
        <title>Spirosoma foliorum sp. nov., isolated from the leaves on the Nejang mountain Korea, Republic of.</title>
        <authorList>
            <person name="Ho H."/>
            <person name="Lee Y.-J."/>
            <person name="Nurcahyanto D.-A."/>
            <person name="Kim S.-G."/>
        </authorList>
    </citation>
    <scope>NUCLEOTIDE SEQUENCE [LARGE SCALE GENOMIC DNA]</scope>
    <source>
        <strain evidence="1 2">PL0136</strain>
    </source>
</reference>
<dbReference type="InterPro" id="IPR006626">
    <property type="entry name" value="PbH1"/>
</dbReference>
<dbReference type="InterPro" id="IPR011050">
    <property type="entry name" value="Pectin_lyase_fold/virulence"/>
</dbReference>